<dbReference type="SUPFAM" id="SSF51679">
    <property type="entry name" value="Bacterial luciferase-like"/>
    <property type="match status" value="1"/>
</dbReference>
<sequence length="365" mass="41327">MHIGVNFGFGRFDTSVSEYDVVRGETRLAVLSEELGYDSVWAVEHHFTDYSFMPDNLQWLSYIAAKTERIGLGTGAVILPWNDPLRVASKLLLLDNMSDGRVIFGMGRGVARVEFEGLRIPVGESRERMDEMIPMIVGALETGFIEGDGPHYPQPRRQLKPGPIKSFADRMYTVAGSEDSIIAAVKNRVSVMSFILRPVDKLAETFDVYNRLWRDSYDDEPQPICINVNMYCHEDAELARARMYEYLGNFWQQNVEHYEFLGGHFATQKGYERYAEKAASLRERGVEQAGRDYADAALSGTPEQLIEKLSWIQDVMGRFELVVAPCFGGMPHAMAEESLRLFAERVAPVVRERYDARVAAGEKAR</sequence>
<keyword evidence="3" id="KW-1185">Reference proteome</keyword>
<protein>
    <recommendedName>
        <fullName evidence="1">Luciferase-like domain-containing protein</fullName>
    </recommendedName>
</protein>
<comment type="caution">
    <text evidence="2">The sequence shown here is derived from an EMBL/GenBank/DDBJ whole genome shotgun (WGS) entry which is preliminary data.</text>
</comment>
<evidence type="ECO:0000313" key="2">
    <source>
        <dbReference type="EMBL" id="PRI11185.1"/>
    </source>
</evidence>
<dbReference type="InterPro" id="IPR050766">
    <property type="entry name" value="Bact_Lucif_Oxidored"/>
</dbReference>
<dbReference type="PANTHER" id="PTHR30137">
    <property type="entry name" value="LUCIFERASE-LIKE MONOOXYGENASE"/>
    <property type="match status" value="1"/>
</dbReference>
<dbReference type="PANTHER" id="PTHR30137:SF6">
    <property type="entry name" value="LUCIFERASE-LIKE MONOOXYGENASE"/>
    <property type="match status" value="1"/>
</dbReference>
<name>A0A2S9QNL4_9MICO</name>
<reference evidence="2 3" key="1">
    <citation type="journal article" date="2017" name="New Microbes New Infect">
        <title>Genome sequence of 'Leucobacter massiliensis' sp. nov. isolated from human pharynx after travel to the 2014 Hajj.</title>
        <authorList>
            <person name="Leangapichart T."/>
            <person name="Gautret P."/>
            <person name="Nguyen T.T."/>
            <person name="Armstrong N."/>
            <person name="Rolain J.M."/>
        </authorList>
    </citation>
    <scope>NUCLEOTIDE SEQUENCE [LARGE SCALE GENOMIC DNA]</scope>
    <source>
        <strain evidence="2 3">122RC15</strain>
    </source>
</reference>
<evidence type="ECO:0000259" key="1">
    <source>
        <dbReference type="Pfam" id="PF00296"/>
    </source>
</evidence>
<proteinExistence type="predicted"/>
<dbReference type="Proteomes" id="UP000238650">
    <property type="component" value="Unassembled WGS sequence"/>
</dbReference>
<accession>A0A2S9QNL4</accession>
<dbReference type="GO" id="GO:0005829">
    <property type="term" value="C:cytosol"/>
    <property type="evidence" value="ECO:0007669"/>
    <property type="project" value="TreeGrafter"/>
</dbReference>
<dbReference type="GO" id="GO:0016705">
    <property type="term" value="F:oxidoreductase activity, acting on paired donors, with incorporation or reduction of molecular oxygen"/>
    <property type="evidence" value="ECO:0007669"/>
    <property type="project" value="InterPro"/>
</dbReference>
<dbReference type="Pfam" id="PF00296">
    <property type="entry name" value="Bac_luciferase"/>
    <property type="match status" value="1"/>
</dbReference>
<evidence type="ECO:0000313" key="3">
    <source>
        <dbReference type="Proteomes" id="UP000238650"/>
    </source>
</evidence>
<dbReference type="InterPro" id="IPR011251">
    <property type="entry name" value="Luciferase-like_dom"/>
</dbReference>
<dbReference type="Gene3D" id="3.20.20.30">
    <property type="entry name" value="Luciferase-like domain"/>
    <property type="match status" value="1"/>
</dbReference>
<dbReference type="OrthoDB" id="7903015at2"/>
<dbReference type="EMBL" id="MWZD01000017">
    <property type="protein sequence ID" value="PRI11185.1"/>
    <property type="molecule type" value="Genomic_DNA"/>
</dbReference>
<dbReference type="RefSeq" id="WP_105805637.1">
    <property type="nucleotide sequence ID" value="NZ_MWZD01000017.1"/>
</dbReference>
<dbReference type="InterPro" id="IPR036661">
    <property type="entry name" value="Luciferase-like_sf"/>
</dbReference>
<feature type="domain" description="Luciferase-like" evidence="1">
    <location>
        <begin position="1"/>
        <end position="310"/>
    </location>
</feature>
<organism evidence="2 3">
    <name type="scientific">Leucobacter massiliensis</name>
    <dbReference type="NCBI Taxonomy" id="1686285"/>
    <lineage>
        <taxon>Bacteria</taxon>
        <taxon>Bacillati</taxon>
        <taxon>Actinomycetota</taxon>
        <taxon>Actinomycetes</taxon>
        <taxon>Micrococcales</taxon>
        <taxon>Microbacteriaceae</taxon>
        <taxon>Leucobacter</taxon>
    </lineage>
</organism>
<gene>
    <name evidence="2" type="ORF">B4915_10045</name>
</gene>
<dbReference type="AlphaFoldDB" id="A0A2S9QNL4"/>